<dbReference type="CDD" id="cd03349">
    <property type="entry name" value="LbH_XAT"/>
    <property type="match status" value="1"/>
</dbReference>
<evidence type="ECO:0000313" key="6">
    <source>
        <dbReference type="Proteomes" id="UP001176468"/>
    </source>
</evidence>
<proteinExistence type="inferred from homology"/>
<dbReference type="GO" id="GO:0016746">
    <property type="term" value="F:acyltransferase activity"/>
    <property type="evidence" value="ECO:0007669"/>
    <property type="project" value="UniProtKB-KW"/>
</dbReference>
<keyword evidence="6" id="KW-1185">Reference proteome</keyword>
<dbReference type="PROSITE" id="PS00101">
    <property type="entry name" value="HEXAPEP_TRANSFERASES"/>
    <property type="match status" value="1"/>
</dbReference>
<keyword evidence="4 5" id="KW-0012">Acyltransferase</keyword>
<comment type="caution">
    <text evidence="5">The sequence shown here is derived from an EMBL/GenBank/DDBJ whole genome shotgun (WGS) entry which is preliminary data.</text>
</comment>
<keyword evidence="3" id="KW-0677">Repeat</keyword>
<dbReference type="PANTHER" id="PTHR43300:SF11">
    <property type="entry name" value="ACETYLTRANSFERASE RV3034C-RELATED"/>
    <property type="match status" value="1"/>
</dbReference>
<comment type="similarity">
    <text evidence="1">Belongs to the transferase hexapeptide repeat family.</text>
</comment>
<protein>
    <submittedName>
        <fullName evidence="5">CatB-related O-acetyltransferase</fullName>
        <ecNumber evidence="5">2.3.1.-</ecNumber>
    </submittedName>
</protein>
<accession>A0ABT8ZYS0</accession>
<keyword evidence="2 5" id="KW-0808">Transferase</keyword>
<dbReference type="Proteomes" id="UP001176468">
    <property type="component" value="Unassembled WGS sequence"/>
</dbReference>
<name>A0ABT8ZYS0_9SPHN</name>
<organism evidence="5 6">
    <name type="scientific">Sphingomonas immobilis</name>
    <dbReference type="NCBI Taxonomy" id="3063997"/>
    <lineage>
        <taxon>Bacteria</taxon>
        <taxon>Pseudomonadati</taxon>
        <taxon>Pseudomonadota</taxon>
        <taxon>Alphaproteobacteria</taxon>
        <taxon>Sphingomonadales</taxon>
        <taxon>Sphingomonadaceae</taxon>
        <taxon>Sphingomonas</taxon>
    </lineage>
</organism>
<dbReference type="InterPro" id="IPR050179">
    <property type="entry name" value="Trans_hexapeptide_repeat"/>
</dbReference>
<dbReference type="Gene3D" id="2.160.10.10">
    <property type="entry name" value="Hexapeptide repeat proteins"/>
    <property type="match status" value="1"/>
</dbReference>
<dbReference type="InterPro" id="IPR018357">
    <property type="entry name" value="Hexapep_transf_CS"/>
</dbReference>
<reference evidence="5" key="1">
    <citation type="submission" date="2023-07" db="EMBL/GenBank/DDBJ databases">
        <authorList>
            <person name="Kim M.K."/>
        </authorList>
    </citation>
    <scope>NUCLEOTIDE SEQUENCE</scope>
    <source>
        <strain evidence="5">CA1-15</strain>
    </source>
</reference>
<dbReference type="Pfam" id="PF00132">
    <property type="entry name" value="Hexapep"/>
    <property type="match status" value="1"/>
</dbReference>
<sequence length="255" mass="27708">MQPVAFDPAFARHLEALGLAIGPVGVKHVHPETELEGPVSIYGADIWRDRVSIGAFSYVCPGSIVAGATVGRYCSIAEGVQIGMTGHPTDWLTTSPLSYAPDFLNFERHFATWLPEWRRGLALHDFEMRPHTNIGNDVWIGASVYIKDGVTIGDGAIIGAHSVVTKDVPAYAIVVGNPARVLRYRFPDALIERLAALRWWDYAILDFEGWDVRDVPGAVSALEDAVAAGAVAPYAPQPVNLVDEWTCFREAGQAA</sequence>
<dbReference type="RefSeq" id="WP_304561185.1">
    <property type="nucleotide sequence ID" value="NZ_JAUQSZ010000006.1"/>
</dbReference>
<dbReference type="EC" id="2.3.1.-" evidence="5"/>
<evidence type="ECO:0000256" key="4">
    <source>
        <dbReference type="ARBA" id="ARBA00023315"/>
    </source>
</evidence>
<dbReference type="PANTHER" id="PTHR43300">
    <property type="entry name" value="ACETYLTRANSFERASE"/>
    <property type="match status" value="1"/>
</dbReference>
<evidence type="ECO:0000256" key="1">
    <source>
        <dbReference type="ARBA" id="ARBA00007274"/>
    </source>
</evidence>
<evidence type="ECO:0000256" key="3">
    <source>
        <dbReference type="ARBA" id="ARBA00022737"/>
    </source>
</evidence>
<dbReference type="SUPFAM" id="SSF51161">
    <property type="entry name" value="Trimeric LpxA-like enzymes"/>
    <property type="match status" value="1"/>
</dbReference>
<evidence type="ECO:0000313" key="5">
    <source>
        <dbReference type="EMBL" id="MDO7842730.1"/>
    </source>
</evidence>
<evidence type="ECO:0000256" key="2">
    <source>
        <dbReference type="ARBA" id="ARBA00022679"/>
    </source>
</evidence>
<gene>
    <name evidence="5" type="ORF">Q5H94_10360</name>
</gene>
<dbReference type="EMBL" id="JAUQSZ010000006">
    <property type="protein sequence ID" value="MDO7842730.1"/>
    <property type="molecule type" value="Genomic_DNA"/>
</dbReference>
<dbReference type="InterPro" id="IPR011004">
    <property type="entry name" value="Trimer_LpxA-like_sf"/>
</dbReference>
<dbReference type="InterPro" id="IPR001451">
    <property type="entry name" value="Hexapep"/>
</dbReference>